<comment type="similarity">
    <text evidence="1">Belongs to the bacterial solute-binding protein 3 family.</text>
</comment>
<dbReference type="EMBL" id="JPKR02000005">
    <property type="protein sequence ID" value="KGD70318.1"/>
    <property type="molecule type" value="Genomic_DNA"/>
</dbReference>
<feature type="chain" id="PRO_5001918650" evidence="3">
    <location>
        <begin position="26"/>
        <end position="279"/>
    </location>
</feature>
<name>A0A095U6V0_9GAMM</name>
<organism evidence="5 6">
    <name type="scientific">Tatumella morbirosei</name>
    <dbReference type="NCBI Taxonomy" id="642227"/>
    <lineage>
        <taxon>Bacteria</taxon>
        <taxon>Pseudomonadati</taxon>
        <taxon>Pseudomonadota</taxon>
        <taxon>Gammaproteobacteria</taxon>
        <taxon>Enterobacterales</taxon>
        <taxon>Erwiniaceae</taxon>
        <taxon>Tatumella</taxon>
    </lineage>
</organism>
<evidence type="ECO:0000256" key="3">
    <source>
        <dbReference type="SAM" id="SignalP"/>
    </source>
</evidence>
<dbReference type="SMART" id="SM00062">
    <property type="entry name" value="PBPb"/>
    <property type="match status" value="1"/>
</dbReference>
<dbReference type="PANTHER" id="PTHR35936">
    <property type="entry name" value="MEMBRANE-BOUND LYTIC MUREIN TRANSGLYCOSYLASE F"/>
    <property type="match status" value="1"/>
</dbReference>
<dbReference type="InterPro" id="IPR001638">
    <property type="entry name" value="Solute-binding_3/MltF_N"/>
</dbReference>
<evidence type="ECO:0000259" key="4">
    <source>
        <dbReference type="SMART" id="SM00062"/>
    </source>
</evidence>
<dbReference type="STRING" id="642227.HA49_20500"/>
<feature type="signal peptide" evidence="3">
    <location>
        <begin position="1"/>
        <end position="25"/>
    </location>
</feature>
<keyword evidence="6" id="KW-1185">Reference proteome</keyword>
<feature type="domain" description="Solute-binding protein family 3/N-terminal" evidence="4">
    <location>
        <begin position="31"/>
        <end position="263"/>
    </location>
</feature>
<dbReference type="RefSeq" id="WP_038023660.1">
    <property type="nucleotide sequence ID" value="NZ_JPKR02000005.1"/>
</dbReference>
<evidence type="ECO:0000313" key="5">
    <source>
        <dbReference type="EMBL" id="KGD70318.1"/>
    </source>
</evidence>
<proteinExistence type="inferred from homology"/>
<dbReference type="OrthoDB" id="8454826at2"/>
<dbReference type="eggNOG" id="COG0834">
    <property type="taxonomic scope" value="Bacteria"/>
</dbReference>
<comment type="caution">
    <text evidence="5">The sequence shown here is derived from an EMBL/GenBank/DDBJ whole genome shotgun (WGS) entry which is preliminary data.</text>
</comment>
<sequence>MSFKKSLAGALIVSGLALSSFASLAQAAVQQVNVALDSNNYPFSYVDENGAISGYDGELLKIIQKKLPEYKFSYSTVSQDAILTGLKTGAYDLSANHFYLNKDRAKSFDYSHQPTGISDLRLIVRKDDNSINSLDDIATKHKKLNPINVNDARYTVIEQYNKAHAATPITLTPSGEESALDMFRSVDSGEYDAAIYPIGGYLSLIKKVPLNIKASASVGLFPTVVLYKKGEDPALISKIDNILTSLKQDGTLAKLSEKWYQENVYTLPGADKVVVKNDL</sequence>
<dbReference type="Pfam" id="PF00497">
    <property type="entry name" value="SBP_bac_3"/>
    <property type="match status" value="1"/>
</dbReference>
<dbReference type="AlphaFoldDB" id="A0A095U6V0"/>
<evidence type="ECO:0000313" key="6">
    <source>
        <dbReference type="Proteomes" id="UP000029577"/>
    </source>
</evidence>
<dbReference type="PANTHER" id="PTHR35936:SF19">
    <property type="entry name" value="AMINO-ACID-BINDING PROTEIN YXEM-RELATED"/>
    <property type="match status" value="1"/>
</dbReference>
<evidence type="ECO:0000256" key="2">
    <source>
        <dbReference type="ARBA" id="ARBA00022729"/>
    </source>
</evidence>
<evidence type="ECO:0000256" key="1">
    <source>
        <dbReference type="ARBA" id="ARBA00010333"/>
    </source>
</evidence>
<keyword evidence="2 3" id="KW-0732">Signal</keyword>
<dbReference type="Gene3D" id="3.40.190.10">
    <property type="entry name" value="Periplasmic binding protein-like II"/>
    <property type="match status" value="2"/>
</dbReference>
<dbReference type="Proteomes" id="UP000029577">
    <property type="component" value="Unassembled WGS sequence"/>
</dbReference>
<dbReference type="SUPFAM" id="SSF53850">
    <property type="entry name" value="Periplasmic binding protein-like II"/>
    <property type="match status" value="1"/>
</dbReference>
<reference evidence="5" key="1">
    <citation type="submission" date="2014-12" db="EMBL/GenBank/DDBJ databases">
        <title>The draft genome of the Tatumella morbirosei type strain, LMG23360T isolated from pineapple rot.</title>
        <authorList>
            <person name="Smits T.H."/>
            <person name="Palmer M."/>
            <person name="Venter S.N."/>
            <person name="Duffy B."/>
            <person name="Steenkamp E.T."/>
            <person name="Chan W.Y."/>
            <person name="Coutinho T.A."/>
            <person name="Coetzee M.P."/>
            <person name="De Maayer P."/>
        </authorList>
    </citation>
    <scope>NUCLEOTIDE SEQUENCE [LARGE SCALE GENOMIC DNA]</scope>
    <source>
        <strain evidence="5">LMG 23360</strain>
    </source>
</reference>
<accession>A0A095U6V0</accession>
<gene>
    <name evidence="5" type="ORF">HA49_20500</name>
</gene>
<protein>
    <submittedName>
        <fullName evidence="5">Amino acid ABC transporter substrate-binding protein</fullName>
    </submittedName>
</protein>